<accession>Q022Z7</accession>
<dbReference type="GO" id="GO:0055085">
    <property type="term" value="P:transmembrane transport"/>
    <property type="evidence" value="ECO:0007669"/>
    <property type="project" value="TreeGrafter"/>
</dbReference>
<dbReference type="Pfam" id="PF01594">
    <property type="entry name" value="AI-2E_transport"/>
    <property type="match status" value="2"/>
</dbReference>
<dbReference type="PANTHER" id="PTHR21716:SF53">
    <property type="entry name" value="PERMEASE PERM-RELATED"/>
    <property type="match status" value="1"/>
</dbReference>
<evidence type="ECO:0000313" key="9">
    <source>
        <dbReference type="EMBL" id="ABJ83949.1"/>
    </source>
</evidence>
<feature type="transmembrane region" description="Helical" evidence="8">
    <location>
        <begin position="299"/>
        <end position="316"/>
    </location>
</feature>
<feature type="transmembrane region" description="Helical" evidence="8">
    <location>
        <begin position="178"/>
        <end position="197"/>
    </location>
</feature>
<feature type="transmembrane region" description="Helical" evidence="8">
    <location>
        <begin position="7"/>
        <end position="27"/>
    </location>
</feature>
<keyword evidence="7 8" id="KW-0472">Membrane</keyword>
<evidence type="ECO:0008006" key="10">
    <source>
        <dbReference type="Google" id="ProtNLM"/>
    </source>
</evidence>
<dbReference type="AlphaFoldDB" id="Q022Z7"/>
<evidence type="ECO:0000256" key="6">
    <source>
        <dbReference type="ARBA" id="ARBA00022989"/>
    </source>
</evidence>
<dbReference type="InParanoid" id="Q022Z7"/>
<dbReference type="OrthoDB" id="9799225at2"/>
<dbReference type="STRING" id="234267.Acid_2965"/>
<organism evidence="9">
    <name type="scientific">Solibacter usitatus (strain Ellin6076)</name>
    <dbReference type="NCBI Taxonomy" id="234267"/>
    <lineage>
        <taxon>Bacteria</taxon>
        <taxon>Pseudomonadati</taxon>
        <taxon>Acidobacteriota</taxon>
        <taxon>Terriglobia</taxon>
        <taxon>Bryobacterales</taxon>
        <taxon>Solibacteraceae</taxon>
        <taxon>Candidatus Solibacter</taxon>
    </lineage>
</organism>
<gene>
    <name evidence="9" type="ordered locus">Acid_2965</name>
</gene>
<feature type="transmembrane region" description="Helical" evidence="8">
    <location>
        <begin position="271"/>
        <end position="292"/>
    </location>
</feature>
<protein>
    <recommendedName>
        <fullName evidence="10">AI-2E family transporter</fullName>
    </recommendedName>
</protein>
<dbReference type="eggNOG" id="COG0628">
    <property type="taxonomic scope" value="Bacteria"/>
</dbReference>
<evidence type="ECO:0000256" key="5">
    <source>
        <dbReference type="ARBA" id="ARBA00022692"/>
    </source>
</evidence>
<keyword evidence="5 8" id="KW-0812">Transmembrane</keyword>
<keyword evidence="4" id="KW-1003">Cell membrane</keyword>
<feature type="transmembrane region" description="Helical" evidence="8">
    <location>
        <begin position="348"/>
        <end position="365"/>
    </location>
</feature>
<evidence type="ECO:0000256" key="3">
    <source>
        <dbReference type="ARBA" id="ARBA00022448"/>
    </source>
</evidence>
<evidence type="ECO:0000256" key="1">
    <source>
        <dbReference type="ARBA" id="ARBA00004651"/>
    </source>
</evidence>
<keyword evidence="3" id="KW-0813">Transport</keyword>
<reference evidence="9" key="1">
    <citation type="submission" date="2006-10" db="EMBL/GenBank/DDBJ databases">
        <title>Complete sequence of Solibacter usitatus Ellin6076.</title>
        <authorList>
            <consortium name="US DOE Joint Genome Institute"/>
            <person name="Copeland A."/>
            <person name="Lucas S."/>
            <person name="Lapidus A."/>
            <person name="Barry K."/>
            <person name="Detter J.C."/>
            <person name="Glavina del Rio T."/>
            <person name="Hammon N."/>
            <person name="Israni S."/>
            <person name="Dalin E."/>
            <person name="Tice H."/>
            <person name="Pitluck S."/>
            <person name="Thompson L.S."/>
            <person name="Brettin T."/>
            <person name="Bruce D."/>
            <person name="Han C."/>
            <person name="Tapia R."/>
            <person name="Gilna P."/>
            <person name="Schmutz J."/>
            <person name="Larimer F."/>
            <person name="Land M."/>
            <person name="Hauser L."/>
            <person name="Kyrpides N."/>
            <person name="Mikhailova N."/>
            <person name="Janssen P.H."/>
            <person name="Kuske C.R."/>
            <person name="Richardson P."/>
        </authorList>
    </citation>
    <scope>NUCLEOTIDE SEQUENCE</scope>
    <source>
        <strain evidence="9">Ellin6076</strain>
    </source>
</reference>
<feature type="transmembrane region" description="Helical" evidence="8">
    <location>
        <begin position="237"/>
        <end position="259"/>
    </location>
</feature>
<keyword evidence="6 8" id="KW-1133">Transmembrane helix</keyword>
<feature type="transmembrane region" description="Helical" evidence="8">
    <location>
        <begin position="33"/>
        <end position="53"/>
    </location>
</feature>
<dbReference type="KEGG" id="sus:Acid_2965"/>
<dbReference type="HOGENOM" id="CLU_021513_0_0_0"/>
<evidence type="ECO:0000256" key="7">
    <source>
        <dbReference type="ARBA" id="ARBA00023136"/>
    </source>
</evidence>
<dbReference type="GO" id="GO:0005886">
    <property type="term" value="C:plasma membrane"/>
    <property type="evidence" value="ECO:0007669"/>
    <property type="project" value="UniProtKB-SubCell"/>
</dbReference>
<comment type="similarity">
    <text evidence="2">Belongs to the autoinducer-2 exporter (AI-2E) (TC 2.A.86) family.</text>
</comment>
<sequence length="612" mass="66386">MIKPQRLAVSSSIRTAGILIGVIFVLYAAREIFVPLAFAITLALILSPAVAWLQTMRVARTLAVALVMMITIALACGTAWVIFNQLVDVANDLPRYQQNIDSKLKAIRAPGKGALGRATASVKELGKELSAVPATPAPIPGARIGRRPENQPGRPVAVQVVDEPATELEYVRDVVRPFLGPFGVAGMVLIFSVFLLTKQNDLRNRLFRLVGLDQLNMMTQALDDATSRVSRYLLMQFLVNVGFGTLCGAGLYLIGIPYAVLWGCVAAILRLVPYAGAIVAASLPFMLSLAVFDNWTPPLLVFLLFATLEVGTGNFIEPMLYGAHTGISALALLLTTVFWTALWGPPGLILSTPLTVCVVVLGRYVPQFSFLHIILGDETVLAPEAHVYQRLLAMDDREARAVADLYLEGHTLSELYDFVIIPALSMAEQDRHKGALEPVRRDFLFLSIKEMVVEFSEKTGADEAGLPGHQVAQPASARIFVVPASDEADEIAAAMLAQLLSASGHAAIPFPVDFARDEKLAIVVPRENDLFCISALPPFAFAGAITLVRQLKLRFPRTRIIAGVWGFSGNTERALQRFQQSQPDYLVTSLATALSYVAEIQADVTALATQQD</sequence>
<feature type="transmembrane region" description="Helical" evidence="8">
    <location>
        <begin position="322"/>
        <end position="341"/>
    </location>
</feature>
<evidence type="ECO:0000256" key="4">
    <source>
        <dbReference type="ARBA" id="ARBA00022475"/>
    </source>
</evidence>
<dbReference type="InterPro" id="IPR002549">
    <property type="entry name" value="AI-2E-like"/>
</dbReference>
<proteinExistence type="inferred from homology"/>
<name>Q022Z7_SOLUE</name>
<dbReference type="FunCoup" id="Q022Z7">
    <property type="interactions" value="478"/>
</dbReference>
<evidence type="ECO:0000256" key="8">
    <source>
        <dbReference type="SAM" id="Phobius"/>
    </source>
</evidence>
<evidence type="ECO:0000256" key="2">
    <source>
        <dbReference type="ARBA" id="ARBA00009773"/>
    </source>
</evidence>
<dbReference type="EMBL" id="CP000473">
    <property type="protein sequence ID" value="ABJ83949.1"/>
    <property type="molecule type" value="Genomic_DNA"/>
</dbReference>
<feature type="transmembrane region" description="Helical" evidence="8">
    <location>
        <begin position="62"/>
        <end position="83"/>
    </location>
</feature>
<dbReference type="PANTHER" id="PTHR21716">
    <property type="entry name" value="TRANSMEMBRANE PROTEIN"/>
    <property type="match status" value="1"/>
</dbReference>
<comment type="subcellular location">
    <subcellularLocation>
        <location evidence="1">Cell membrane</location>
        <topology evidence="1">Multi-pass membrane protein</topology>
    </subcellularLocation>
</comment>